<dbReference type="EMBL" id="BDIP01007738">
    <property type="protein sequence ID" value="GCA64578.1"/>
    <property type="molecule type" value="Genomic_DNA"/>
</dbReference>
<protein>
    <submittedName>
        <fullName evidence="1">Uncharacterized protein</fullName>
    </submittedName>
</protein>
<keyword evidence="2" id="KW-1185">Reference proteome</keyword>
<comment type="caution">
    <text evidence="1">The sequence shown here is derived from an EMBL/GenBank/DDBJ whole genome shotgun (WGS) entry which is preliminary data.</text>
</comment>
<dbReference type="Proteomes" id="UP000265618">
    <property type="component" value="Unassembled WGS sequence"/>
</dbReference>
<name>A0A391P083_9EUKA</name>
<sequence length="71" mass="7671">HGDYDKEALAQVYANLCQADTASLPVAVTQTLPRIEDIKVISAKLGRASTDDKDDWDATPVCALIDTVICH</sequence>
<evidence type="ECO:0000313" key="2">
    <source>
        <dbReference type="Proteomes" id="UP000265618"/>
    </source>
</evidence>
<accession>A0A391P083</accession>
<gene>
    <name evidence="1" type="ORF">KIPB_014711</name>
</gene>
<proteinExistence type="predicted"/>
<dbReference type="AlphaFoldDB" id="A0A391P083"/>
<organism evidence="1 2">
    <name type="scientific">Kipferlia bialata</name>
    <dbReference type="NCBI Taxonomy" id="797122"/>
    <lineage>
        <taxon>Eukaryota</taxon>
        <taxon>Metamonada</taxon>
        <taxon>Carpediemonas-like organisms</taxon>
        <taxon>Kipferlia</taxon>
    </lineage>
</organism>
<evidence type="ECO:0000313" key="1">
    <source>
        <dbReference type="EMBL" id="GCA64578.1"/>
    </source>
</evidence>
<reference evidence="1 2" key="1">
    <citation type="journal article" date="2018" name="PLoS ONE">
        <title>The draft genome of Kipferlia bialata reveals reductive genome evolution in fornicate parasites.</title>
        <authorList>
            <person name="Tanifuji G."/>
            <person name="Takabayashi S."/>
            <person name="Kume K."/>
            <person name="Takagi M."/>
            <person name="Nakayama T."/>
            <person name="Kamikawa R."/>
            <person name="Inagaki Y."/>
            <person name="Hashimoto T."/>
        </authorList>
    </citation>
    <scope>NUCLEOTIDE SEQUENCE [LARGE SCALE GENOMIC DNA]</scope>
    <source>
        <strain evidence="1">NY0173</strain>
    </source>
</reference>
<feature type="non-terminal residue" evidence="1">
    <location>
        <position position="1"/>
    </location>
</feature>